<keyword evidence="1" id="KW-0812">Transmembrane</keyword>
<protein>
    <recommendedName>
        <fullName evidence="4">Heavy metal transporter</fullName>
    </recommendedName>
</protein>
<reference evidence="3" key="1">
    <citation type="journal article" date="2019" name="Int. J. Syst. Evol. Microbiol.">
        <title>The Global Catalogue of Microorganisms (GCM) 10K type strain sequencing project: providing services to taxonomists for standard genome sequencing and annotation.</title>
        <authorList>
            <consortium name="The Broad Institute Genomics Platform"/>
            <consortium name="The Broad Institute Genome Sequencing Center for Infectious Disease"/>
            <person name="Wu L."/>
            <person name="Ma J."/>
        </authorList>
    </citation>
    <scope>NUCLEOTIDE SEQUENCE [LARGE SCALE GENOMIC DNA]</scope>
    <source>
        <strain evidence="3">JCM 17459</strain>
    </source>
</reference>
<dbReference type="RefSeq" id="WP_345043160.1">
    <property type="nucleotide sequence ID" value="NZ_BAABBA010000017.1"/>
</dbReference>
<comment type="caution">
    <text evidence="2">The sequence shown here is derived from an EMBL/GenBank/DDBJ whole genome shotgun (WGS) entry which is preliminary data.</text>
</comment>
<keyword evidence="1" id="KW-0472">Membrane</keyword>
<organism evidence="2 3">
    <name type="scientific">Georgenia daeguensis</name>
    <dbReference type="NCBI Taxonomy" id="908355"/>
    <lineage>
        <taxon>Bacteria</taxon>
        <taxon>Bacillati</taxon>
        <taxon>Actinomycetota</taxon>
        <taxon>Actinomycetes</taxon>
        <taxon>Micrococcales</taxon>
        <taxon>Bogoriellaceae</taxon>
        <taxon>Georgenia</taxon>
    </lineage>
</organism>
<dbReference type="Proteomes" id="UP001499841">
    <property type="component" value="Unassembled WGS sequence"/>
</dbReference>
<keyword evidence="3" id="KW-1185">Reference proteome</keyword>
<feature type="transmembrane region" description="Helical" evidence="1">
    <location>
        <begin position="21"/>
        <end position="44"/>
    </location>
</feature>
<evidence type="ECO:0000256" key="1">
    <source>
        <dbReference type="SAM" id="Phobius"/>
    </source>
</evidence>
<evidence type="ECO:0000313" key="3">
    <source>
        <dbReference type="Proteomes" id="UP001499841"/>
    </source>
</evidence>
<accession>A0ABP8EXR1</accession>
<gene>
    <name evidence="2" type="ORF">GCM10022262_31440</name>
</gene>
<name>A0ABP8EXR1_9MICO</name>
<dbReference type="EMBL" id="BAABBA010000017">
    <property type="protein sequence ID" value="GAA4288784.1"/>
    <property type="molecule type" value="Genomic_DNA"/>
</dbReference>
<proteinExistence type="predicted"/>
<sequence>MPDPAPRRRRGTGSRTRGCGAGALVLLGSLGLSVGAVVLALTVLTGDDGASGTCRVDLEDGTSAALEADQADNAALFAAIGARRELPARGVTVAIATALQESKLRNIDYGDRDSVGLFQQRPSQGWGTVEQLMDPVYATNAFYDVLVTIEGWEGKEITDAAQDVQRSAFPDAYAQHEGRGRAFASALTGYSPAALTCHLDPAEEPTGDGESPGANAAQRAAAVQARLARDFGEVASTVAPGGVLVVDATSVPPGLEPSPERRAWALAQWAVATASATGADVVAVDGRAWVRADGDEARWVPLDEAGVPDAVARAAAGAPPGAVVIA</sequence>
<evidence type="ECO:0008006" key="4">
    <source>
        <dbReference type="Google" id="ProtNLM"/>
    </source>
</evidence>
<keyword evidence="1" id="KW-1133">Transmembrane helix</keyword>
<evidence type="ECO:0000313" key="2">
    <source>
        <dbReference type="EMBL" id="GAA4288784.1"/>
    </source>
</evidence>